<feature type="non-terminal residue" evidence="3">
    <location>
        <position position="407"/>
    </location>
</feature>
<evidence type="ECO:0000313" key="3">
    <source>
        <dbReference type="EMBL" id="CAD7283176.1"/>
    </source>
</evidence>
<feature type="region of interest" description="Disordered" evidence="1">
    <location>
        <begin position="1"/>
        <end position="41"/>
    </location>
</feature>
<evidence type="ECO:0000256" key="2">
    <source>
        <dbReference type="SAM" id="Phobius"/>
    </source>
</evidence>
<sequence>MLIRANNTTGKCDTNGPCDTQKKRGPAWKEDPPEGRMKQGRGAEKIRSNYDVASYPNNNLSSWPHAAQVLLPSSTSCAENHPRYPPSSYSLAVSENKSVLTTKWNESKIQKQRLSPIITTFSRNTDRIRSKESDLARESKSSLEKPDDIRVDASCITAKLSNSVFNIKARIKKALKTGSGHLKAECCPWGSMACSNSRDFSAAGPRSCSNDSELKEGYANSAKMSTHSTRVGFGAKLGRTWKMGRFSAMVRRAILIKTGNPAQIIFNVLIMPMWFCFDLLIFTRLMPIAIHDSIETKTTQTAWFSTTGDIWSGEGTCIAIVASDSARFRSDFIATWNSHSGLVAVVSKPNLCDEIFTNERDFLSYYERNRRNVSAAIVIQSPLSYSIRVNEDLVDMPEVGNNFWGNP</sequence>
<proteinExistence type="predicted"/>
<gene>
    <name evidence="3" type="ORF">NMOB1V02_LOCUS10794</name>
</gene>
<dbReference type="AlphaFoldDB" id="A0A7R9BXS5"/>
<dbReference type="EMBL" id="CAJPEX010004959">
    <property type="protein sequence ID" value="CAG0923328.1"/>
    <property type="molecule type" value="Genomic_DNA"/>
</dbReference>
<keyword evidence="2" id="KW-0472">Membrane</keyword>
<organism evidence="3">
    <name type="scientific">Notodromas monacha</name>
    <dbReference type="NCBI Taxonomy" id="399045"/>
    <lineage>
        <taxon>Eukaryota</taxon>
        <taxon>Metazoa</taxon>
        <taxon>Ecdysozoa</taxon>
        <taxon>Arthropoda</taxon>
        <taxon>Crustacea</taxon>
        <taxon>Oligostraca</taxon>
        <taxon>Ostracoda</taxon>
        <taxon>Podocopa</taxon>
        <taxon>Podocopida</taxon>
        <taxon>Cypridocopina</taxon>
        <taxon>Cypridoidea</taxon>
        <taxon>Cyprididae</taxon>
        <taxon>Notodromas</taxon>
    </lineage>
</organism>
<accession>A0A7R9BXS5</accession>
<keyword evidence="2" id="KW-0812">Transmembrane</keyword>
<feature type="compositionally biased region" description="Basic and acidic residues" evidence="1">
    <location>
        <begin position="27"/>
        <end position="41"/>
    </location>
</feature>
<name>A0A7R9BXS5_9CRUS</name>
<dbReference type="Proteomes" id="UP000678499">
    <property type="component" value="Unassembled WGS sequence"/>
</dbReference>
<reference evidence="3" key="1">
    <citation type="submission" date="2020-11" db="EMBL/GenBank/DDBJ databases">
        <authorList>
            <person name="Tran Van P."/>
        </authorList>
    </citation>
    <scope>NUCLEOTIDE SEQUENCE</scope>
</reference>
<keyword evidence="4" id="KW-1185">Reference proteome</keyword>
<evidence type="ECO:0000313" key="4">
    <source>
        <dbReference type="Proteomes" id="UP000678499"/>
    </source>
</evidence>
<dbReference type="EMBL" id="OA886996">
    <property type="protein sequence ID" value="CAD7283176.1"/>
    <property type="molecule type" value="Genomic_DNA"/>
</dbReference>
<feature type="compositionally biased region" description="Polar residues" evidence="1">
    <location>
        <begin position="1"/>
        <end position="12"/>
    </location>
</feature>
<keyword evidence="2" id="KW-1133">Transmembrane helix</keyword>
<feature type="transmembrane region" description="Helical" evidence="2">
    <location>
        <begin position="264"/>
        <end position="282"/>
    </location>
</feature>
<evidence type="ECO:0000256" key="1">
    <source>
        <dbReference type="SAM" id="MobiDB-lite"/>
    </source>
</evidence>
<protein>
    <submittedName>
        <fullName evidence="3">Uncharacterized protein</fullName>
    </submittedName>
</protein>